<dbReference type="EMBL" id="HBGJ01041469">
    <property type="protein sequence ID" value="CAD9267640.1"/>
    <property type="molecule type" value="Transcribed_RNA"/>
</dbReference>
<dbReference type="PANTHER" id="PTHR16216">
    <property type="entry name" value="DYNEIN ASSEMBLY FACTOR 5, AXONEMAL"/>
    <property type="match status" value="1"/>
</dbReference>
<feature type="compositionally biased region" description="Pro residues" evidence="1">
    <location>
        <begin position="302"/>
        <end position="314"/>
    </location>
</feature>
<organism evidence="3">
    <name type="scientific">Phaeomonas parva</name>
    <dbReference type="NCBI Taxonomy" id="124430"/>
    <lineage>
        <taxon>Eukaryota</taxon>
        <taxon>Sar</taxon>
        <taxon>Stramenopiles</taxon>
        <taxon>Ochrophyta</taxon>
        <taxon>Pinguiophyceae</taxon>
        <taxon>Pinguiochrysidales</taxon>
        <taxon>Pinguiochrysidaceae</taxon>
        <taxon>Phaeomonas</taxon>
    </lineage>
</organism>
<dbReference type="Pfam" id="PF24573">
    <property type="entry name" value="HEAT_DAAF5"/>
    <property type="match status" value="1"/>
</dbReference>
<reference evidence="3" key="1">
    <citation type="submission" date="2021-01" db="EMBL/GenBank/DDBJ databases">
        <authorList>
            <person name="Corre E."/>
            <person name="Pelletier E."/>
            <person name="Niang G."/>
            <person name="Scheremetjew M."/>
            <person name="Finn R."/>
            <person name="Kale V."/>
            <person name="Holt S."/>
            <person name="Cochrane G."/>
            <person name="Meng A."/>
            <person name="Brown T."/>
            <person name="Cohen L."/>
        </authorList>
    </citation>
    <scope>NUCLEOTIDE SEQUENCE</scope>
    <source>
        <strain evidence="3">CCMP2877</strain>
    </source>
</reference>
<dbReference type="PANTHER" id="PTHR16216:SF2">
    <property type="entry name" value="DYNEIN AXONEMAL ASSEMBLY FACTOR 5"/>
    <property type="match status" value="1"/>
</dbReference>
<dbReference type="InterPro" id="IPR056497">
    <property type="entry name" value="HEAT_DAAF5"/>
</dbReference>
<sequence length="600" mass="61555">MDTTAAEAQGAGAYVRAHLAAILPQLLSEASHWTASTRCSALLRLEAVARYAGGAVEGYLDEILASLAGAFADDTPDVAAAARRVSARVGTIVDPRLSLGAVLPRASGRVDGGATASAMSGYMELLAALLEGMNDAAHALDAAALAGMAGGVAAALASAEVCAEVVDDAKGKLALGLGHALVALCCRSNAGGLPAAVRGVSEAMYACVLASATLAVNGAETGSGVVDNSALLDGEGAVEGGASDLDVLKALKEDEDAVVSPRAHGVAALTMLSRPRFGGDVQAMLTEVLAPALARLSSQVSLPPPPEAATPPPGAAGAAGTVWTKEDAPMKVWCALLRFCQGATALETVLHQVYAVVTAHVGESAPDDVEVKLPMLVLLDYVLGQLAGAGSEALKALVVPFVLHVIAPNIVWKAGRTAAMVRKMALACLEGLLRSGSATPEALVACAPRLMPLLKTALDDYDSTGRRLASAGLCRILQSLKGAIGEEPVHQMYHDLSKKLDDSDDLVRLQACGTLRAFYEAAAPGALRGTMVEWSAQTLLIHLDDPDARMQQEVYGTLETLLRCAGAEGAKAIISKAEQARLQHRSPDLCDQLLAAARAV</sequence>
<feature type="domain" description="Dynein axonemal assembly factor 5 HEAT-repeat" evidence="2">
    <location>
        <begin position="10"/>
        <end position="167"/>
    </location>
</feature>
<name>A0A7S1UJ53_9STRA</name>
<evidence type="ECO:0000259" key="2">
    <source>
        <dbReference type="Pfam" id="PF24573"/>
    </source>
</evidence>
<dbReference type="AlphaFoldDB" id="A0A7S1UJ53"/>
<evidence type="ECO:0000313" key="3">
    <source>
        <dbReference type="EMBL" id="CAD9267640.1"/>
    </source>
</evidence>
<gene>
    <name evidence="3" type="ORF">PPAR1163_LOCUS26069</name>
</gene>
<feature type="region of interest" description="Disordered" evidence="1">
    <location>
        <begin position="300"/>
        <end position="320"/>
    </location>
</feature>
<proteinExistence type="predicted"/>
<dbReference type="InterPro" id="IPR052623">
    <property type="entry name" value="DAAF5"/>
</dbReference>
<dbReference type="InterPro" id="IPR011989">
    <property type="entry name" value="ARM-like"/>
</dbReference>
<dbReference type="Gene3D" id="1.25.10.10">
    <property type="entry name" value="Leucine-rich Repeat Variant"/>
    <property type="match status" value="2"/>
</dbReference>
<accession>A0A7S1UJ53</accession>
<dbReference type="SUPFAM" id="SSF48371">
    <property type="entry name" value="ARM repeat"/>
    <property type="match status" value="1"/>
</dbReference>
<dbReference type="InterPro" id="IPR016024">
    <property type="entry name" value="ARM-type_fold"/>
</dbReference>
<protein>
    <recommendedName>
        <fullName evidence="2">Dynein axonemal assembly factor 5 HEAT-repeat domain-containing protein</fullName>
    </recommendedName>
</protein>
<evidence type="ECO:0000256" key="1">
    <source>
        <dbReference type="SAM" id="MobiDB-lite"/>
    </source>
</evidence>